<dbReference type="InterPro" id="IPR003825">
    <property type="entry name" value="Colicin-V_CvpA"/>
</dbReference>
<evidence type="ECO:0000256" key="5">
    <source>
        <dbReference type="SAM" id="MobiDB-lite"/>
    </source>
</evidence>
<accession>A0ABU7YX87</accession>
<evidence type="ECO:0000313" key="7">
    <source>
        <dbReference type="EMBL" id="MEG3183529.1"/>
    </source>
</evidence>
<keyword evidence="3 6" id="KW-1133">Transmembrane helix</keyword>
<sequence length="229" mass="24032">MSAVDWVLLVIVVVSALFGLMRGFVGVLASLAAWVLAGWAAFRFGAEVALMLASDGEPGPGQLLAGYALSFLVVLLAVGLVGWVVRKLVQTVGLSGLDRLLGLLLGTARGAFVACALVLLLGLTELPREPEWQASPVVPVFVPGAQWMRAWLPDWVAEQVDFRGESDAPALVSRESITSGGLALPDPVELPLDAATEAVLQGMQPAPEPAAQSQPQTPQHLQQQPQSGS</sequence>
<evidence type="ECO:0000256" key="4">
    <source>
        <dbReference type="ARBA" id="ARBA00023136"/>
    </source>
</evidence>
<proteinExistence type="predicted"/>
<organism evidence="7 8">
    <name type="scientific">Novilysobacter erysipheiresistens</name>
    <dbReference type="NCBI Taxonomy" id="1749332"/>
    <lineage>
        <taxon>Bacteria</taxon>
        <taxon>Pseudomonadati</taxon>
        <taxon>Pseudomonadota</taxon>
        <taxon>Gammaproteobacteria</taxon>
        <taxon>Lysobacterales</taxon>
        <taxon>Lysobacteraceae</taxon>
        <taxon>Novilysobacter</taxon>
    </lineage>
</organism>
<name>A0ABU7YX87_9GAMM</name>
<dbReference type="InterPro" id="IPR052719">
    <property type="entry name" value="CvpA-like"/>
</dbReference>
<feature type="transmembrane region" description="Helical" evidence="6">
    <location>
        <begin position="64"/>
        <end position="85"/>
    </location>
</feature>
<comment type="caution">
    <text evidence="7">The sequence shown here is derived from an EMBL/GenBank/DDBJ whole genome shotgun (WGS) entry which is preliminary data.</text>
</comment>
<evidence type="ECO:0000256" key="2">
    <source>
        <dbReference type="ARBA" id="ARBA00022692"/>
    </source>
</evidence>
<feature type="transmembrane region" description="Helical" evidence="6">
    <location>
        <begin position="31"/>
        <end position="52"/>
    </location>
</feature>
<dbReference type="PANTHER" id="PTHR36926:SF1">
    <property type="entry name" value="COLICIN V PRODUCTION PROTEIN"/>
    <property type="match status" value="1"/>
</dbReference>
<keyword evidence="2 6" id="KW-0812">Transmembrane</keyword>
<keyword evidence="4 6" id="KW-0472">Membrane</keyword>
<dbReference type="EMBL" id="JAXGFP010000002">
    <property type="protein sequence ID" value="MEG3183529.1"/>
    <property type="molecule type" value="Genomic_DNA"/>
</dbReference>
<dbReference type="Proteomes" id="UP001355056">
    <property type="component" value="Unassembled WGS sequence"/>
</dbReference>
<protein>
    <submittedName>
        <fullName evidence="7">CvpA family protein</fullName>
    </submittedName>
</protein>
<feature type="compositionally biased region" description="Low complexity" evidence="5">
    <location>
        <begin position="209"/>
        <end position="229"/>
    </location>
</feature>
<reference evidence="7 8" key="1">
    <citation type="journal article" date="2016" name="Int. J. Syst. Evol. Microbiol.">
        <title>Lysobacter erysipheiresistens sp. nov., an antagonist of powdery mildew, isolated from tobacco-cultivated soil.</title>
        <authorList>
            <person name="Xie B."/>
            <person name="Li T."/>
            <person name="Lin X."/>
            <person name="Wang C.J."/>
            <person name="Chen Y.J."/>
            <person name="Liu W.J."/>
            <person name="Zhao Z.W."/>
        </authorList>
    </citation>
    <scope>NUCLEOTIDE SEQUENCE [LARGE SCALE GENOMIC DNA]</scope>
    <source>
        <strain evidence="7 8">RS-LYSO-3</strain>
    </source>
</reference>
<feature type="region of interest" description="Disordered" evidence="5">
    <location>
        <begin position="201"/>
        <end position="229"/>
    </location>
</feature>
<keyword evidence="8" id="KW-1185">Reference proteome</keyword>
<dbReference type="Pfam" id="PF02674">
    <property type="entry name" value="Colicin_V"/>
    <property type="match status" value="1"/>
</dbReference>
<comment type="subcellular location">
    <subcellularLocation>
        <location evidence="1">Membrane</location>
        <topology evidence="1">Multi-pass membrane protein</topology>
    </subcellularLocation>
</comment>
<evidence type="ECO:0000256" key="6">
    <source>
        <dbReference type="SAM" id="Phobius"/>
    </source>
</evidence>
<feature type="transmembrane region" description="Helical" evidence="6">
    <location>
        <begin position="100"/>
        <end position="123"/>
    </location>
</feature>
<feature type="transmembrane region" description="Helical" evidence="6">
    <location>
        <begin position="7"/>
        <end position="25"/>
    </location>
</feature>
<gene>
    <name evidence="7" type="ORF">SNE34_05850</name>
</gene>
<dbReference type="RefSeq" id="WP_332615564.1">
    <property type="nucleotide sequence ID" value="NZ_JAXGFP010000002.1"/>
</dbReference>
<evidence type="ECO:0000256" key="1">
    <source>
        <dbReference type="ARBA" id="ARBA00004141"/>
    </source>
</evidence>
<evidence type="ECO:0000256" key="3">
    <source>
        <dbReference type="ARBA" id="ARBA00022989"/>
    </source>
</evidence>
<evidence type="ECO:0000313" key="8">
    <source>
        <dbReference type="Proteomes" id="UP001355056"/>
    </source>
</evidence>
<dbReference type="PANTHER" id="PTHR36926">
    <property type="entry name" value="COLICIN V PRODUCTION PROTEIN"/>
    <property type="match status" value="1"/>
</dbReference>